<accession>A0A8B6BET9</accession>
<feature type="domain" description="DUF4874" evidence="3">
    <location>
        <begin position="46"/>
        <end position="210"/>
    </location>
</feature>
<dbReference type="OrthoDB" id="6085154at2759"/>
<feature type="domain" description="DUF4832" evidence="2">
    <location>
        <begin position="220"/>
        <end position="433"/>
    </location>
</feature>
<feature type="chain" id="PRO_5032663680" description="DUF4832 domain-containing protein" evidence="1">
    <location>
        <begin position="21"/>
        <end position="678"/>
    </location>
</feature>
<evidence type="ECO:0000259" key="2">
    <source>
        <dbReference type="Pfam" id="PF16116"/>
    </source>
</evidence>
<evidence type="ECO:0000259" key="3">
    <source>
        <dbReference type="Pfam" id="PF16173"/>
    </source>
</evidence>
<evidence type="ECO:0000313" key="4">
    <source>
        <dbReference type="EMBL" id="VDH88923.1"/>
    </source>
</evidence>
<dbReference type="Pfam" id="PF16116">
    <property type="entry name" value="DUF4832"/>
    <property type="match status" value="1"/>
</dbReference>
<dbReference type="Proteomes" id="UP000596742">
    <property type="component" value="Unassembled WGS sequence"/>
</dbReference>
<comment type="caution">
    <text evidence="4">The sequence shown here is derived from an EMBL/GenBank/DDBJ whole genome shotgun (WGS) entry which is preliminary data.</text>
</comment>
<keyword evidence="5" id="KW-1185">Reference proteome</keyword>
<gene>
    <name evidence="4" type="ORF">MGAL_10B055016</name>
</gene>
<organism evidence="4 5">
    <name type="scientific">Mytilus galloprovincialis</name>
    <name type="common">Mediterranean mussel</name>
    <dbReference type="NCBI Taxonomy" id="29158"/>
    <lineage>
        <taxon>Eukaryota</taxon>
        <taxon>Metazoa</taxon>
        <taxon>Spiralia</taxon>
        <taxon>Lophotrochozoa</taxon>
        <taxon>Mollusca</taxon>
        <taxon>Bivalvia</taxon>
        <taxon>Autobranchia</taxon>
        <taxon>Pteriomorphia</taxon>
        <taxon>Mytilida</taxon>
        <taxon>Mytiloidea</taxon>
        <taxon>Mytilidae</taxon>
        <taxon>Mytilinae</taxon>
        <taxon>Mytilus</taxon>
    </lineage>
</organism>
<proteinExistence type="predicted"/>
<name>A0A8B6BET9_MYTGA</name>
<dbReference type="EMBL" id="UYJE01000003">
    <property type="protein sequence ID" value="VDH88923.1"/>
    <property type="molecule type" value="Genomic_DNA"/>
</dbReference>
<dbReference type="InterPro" id="IPR032267">
    <property type="entry name" value="DUF4832"/>
</dbReference>
<dbReference type="AlphaFoldDB" id="A0A8B6BET9"/>
<evidence type="ECO:0000256" key="1">
    <source>
        <dbReference type="SAM" id="SignalP"/>
    </source>
</evidence>
<evidence type="ECO:0008006" key="6">
    <source>
        <dbReference type="Google" id="ProtNLM"/>
    </source>
</evidence>
<dbReference type="InterPro" id="IPR032379">
    <property type="entry name" value="DUF4874"/>
</dbReference>
<protein>
    <recommendedName>
        <fullName evidence="6">DUF4832 domain-containing protein</fullName>
    </recommendedName>
</protein>
<sequence>MWFCNRCLVLIQVLLTVVQAQQQSCGTQKVTNYHEDNDQLRSDLLNPARGFYQESLTSARFFHPLTKDHLACLRDNQGSSLMLRMYSLNEFADGAPITQDFLQKLEQDFKAAKDAGWSLVLRFMYQNSLDTQYNPQSEPTIAQIKEHIKQLAPVIARYDGVVVAVQAGFHGEYGLWYTPGTNSTKQDTTIIDTLLTELPSTMPVQVAHPDYKTGKMTIERIGHFHECLLEGDTNDLKHAFPDLSTDTGALSYLTNDTETSVIGGKTCHPGDTTKPPRNLCIDSEKLFKSLHLTYLNINDPDEALKNYKKYGCFKTLSDVMGYRLALESVTIPDNVNVNTPVCVGITLSNRGYASPFRQYNVSIVLQNTVNNSIVYEAAIPTDTTRWLPGSDIHLETTFNLPTNTQTGTTYKVYLKISEPNFGDNTDYFVVLANSKLVPVNGLNSVGSFQVVASSTINPTFAPTSTQQTWTLPKVSTNPRTWHQVTRSCLQIPNGPPVSSTSLPVTTAPPVFTTTVTPATTTQFVSTLPPPFVSFSNDTSNLAICRKFDTVKALLQFTYFTHPSTLECPNTSSRAKATPEVIPISFCSAPTDTSYWKPKGRVIDNCERIPMYARIGVFSNQGLYGYDTSIRKCGVFLGCLKSGSKVVGVKIGMQVCGRPFDIENARFSNEKDLVNLYVF</sequence>
<keyword evidence="1" id="KW-0732">Signal</keyword>
<reference evidence="4" key="1">
    <citation type="submission" date="2018-11" db="EMBL/GenBank/DDBJ databases">
        <authorList>
            <person name="Alioto T."/>
            <person name="Alioto T."/>
        </authorList>
    </citation>
    <scope>NUCLEOTIDE SEQUENCE</scope>
</reference>
<dbReference type="Pfam" id="PF16173">
    <property type="entry name" value="DUF4874"/>
    <property type="match status" value="1"/>
</dbReference>
<feature type="signal peptide" evidence="1">
    <location>
        <begin position="1"/>
        <end position="20"/>
    </location>
</feature>
<evidence type="ECO:0000313" key="5">
    <source>
        <dbReference type="Proteomes" id="UP000596742"/>
    </source>
</evidence>